<accession>D4G8C7</accession>
<keyword evidence="2" id="KW-1185">Reference proteome</keyword>
<dbReference type="HOGENOM" id="CLU_3257182_0_0_6"/>
<evidence type="ECO:0000313" key="1">
    <source>
        <dbReference type="EMBL" id="ADD79824.1"/>
    </source>
</evidence>
<name>D4G8C7_RIEPU</name>
<dbReference type="AlphaFoldDB" id="D4G8C7"/>
<reference evidence="1" key="1">
    <citation type="submission" date="2008-05" db="EMBL/GenBank/DDBJ databases">
        <title>Genome sequence of Riesia pediculicola USDA.</title>
        <authorList>
            <person name="Kirkness E.F."/>
        </authorList>
    </citation>
    <scope>NUCLEOTIDE SEQUENCE [LARGE SCALE GENOMIC DNA]</scope>
    <source>
        <strain evidence="1">USDA</strain>
    </source>
</reference>
<organism evidence="1 2">
    <name type="scientific">Riesia pediculicola (strain USDA)</name>
    <dbReference type="NCBI Taxonomy" id="515618"/>
    <lineage>
        <taxon>Bacteria</taxon>
        <taxon>Pseudomonadati</taxon>
        <taxon>Pseudomonadota</taxon>
        <taxon>Gammaproteobacteria</taxon>
        <taxon>Enterobacterales</taxon>
        <taxon>Enterobacteriaceae</taxon>
        <taxon>Candidatus Riesia</taxon>
    </lineage>
</organism>
<dbReference type="EMBL" id="CP001085">
    <property type="protein sequence ID" value="ADD79824.1"/>
    <property type="molecule type" value="Genomic_DNA"/>
</dbReference>
<evidence type="ECO:0000313" key="2">
    <source>
        <dbReference type="Proteomes" id="UP000001700"/>
    </source>
</evidence>
<dbReference type="KEGG" id="rip:RIEPE_0334"/>
<proteinExistence type="predicted"/>
<protein>
    <submittedName>
        <fullName evidence="1">Uncharacterized protein</fullName>
    </submittedName>
</protein>
<sequence length="42" mass="4983">MTIGSKELIQHKRSYYVQTHLKDKSSDISQVLLYLFDLKKNI</sequence>
<dbReference type="Proteomes" id="UP000001700">
    <property type="component" value="Chromosome"/>
</dbReference>
<gene>
    <name evidence="1" type="ordered locus">RIEPE_0334</name>
</gene>